<feature type="region of interest" description="Disordered" evidence="1">
    <location>
        <begin position="1"/>
        <end position="50"/>
    </location>
</feature>
<proteinExistence type="predicted"/>
<dbReference type="KEGG" id="cai:Caci_8477"/>
<feature type="transmembrane region" description="Helical" evidence="2">
    <location>
        <begin position="71"/>
        <end position="91"/>
    </location>
</feature>
<protein>
    <submittedName>
        <fullName evidence="3">Uncharacterized protein</fullName>
    </submittedName>
</protein>
<keyword evidence="4" id="KW-1185">Reference proteome</keyword>
<feature type="compositionally biased region" description="Polar residues" evidence="1">
    <location>
        <begin position="118"/>
        <end position="143"/>
    </location>
</feature>
<reference evidence="3 4" key="1">
    <citation type="journal article" date="2009" name="Stand. Genomic Sci.">
        <title>Complete genome sequence of Catenulispora acidiphila type strain (ID 139908).</title>
        <authorList>
            <person name="Copeland A."/>
            <person name="Lapidus A."/>
            <person name="Glavina Del Rio T."/>
            <person name="Nolan M."/>
            <person name="Lucas S."/>
            <person name="Chen F."/>
            <person name="Tice H."/>
            <person name="Cheng J.F."/>
            <person name="Bruce D."/>
            <person name="Goodwin L."/>
            <person name="Pitluck S."/>
            <person name="Mikhailova N."/>
            <person name="Pati A."/>
            <person name="Ivanova N."/>
            <person name="Mavromatis K."/>
            <person name="Chen A."/>
            <person name="Palaniappan K."/>
            <person name="Chain P."/>
            <person name="Land M."/>
            <person name="Hauser L."/>
            <person name="Chang Y.J."/>
            <person name="Jeffries C.D."/>
            <person name="Chertkov O."/>
            <person name="Brettin T."/>
            <person name="Detter J.C."/>
            <person name="Han C."/>
            <person name="Ali Z."/>
            <person name="Tindall B.J."/>
            <person name="Goker M."/>
            <person name="Bristow J."/>
            <person name="Eisen J.A."/>
            <person name="Markowitz V."/>
            <person name="Hugenholtz P."/>
            <person name="Kyrpides N.C."/>
            <person name="Klenk H.P."/>
        </authorList>
    </citation>
    <scope>NUCLEOTIDE SEQUENCE [LARGE SCALE GENOMIC DNA]</scope>
    <source>
        <strain evidence="4">DSM 44928 / JCM 14897 / NBRC 102108 / NRRL B-24433 / ID139908</strain>
    </source>
</reference>
<dbReference type="HOGENOM" id="CLU_737102_0_0_11"/>
<feature type="region of interest" description="Disordered" evidence="1">
    <location>
        <begin position="236"/>
        <end position="266"/>
    </location>
</feature>
<dbReference type="InParanoid" id="C7PYH8"/>
<evidence type="ECO:0000313" key="4">
    <source>
        <dbReference type="Proteomes" id="UP000000851"/>
    </source>
</evidence>
<dbReference type="Proteomes" id="UP000000851">
    <property type="component" value="Chromosome"/>
</dbReference>
<feature type="compositionally biased region" description="Polar residues" evidence="1">
    <location>
        <begin position="257"/>
        <end position="266"/>
    </location>
</feature>
<keyword evidence="2" id="KW-1133">Transmembrane helix</keyword>
<evidence type="ECO:0000256" key="1">
    <source>
        <dbReference type="SAM" id="MobiDB-lite"/>
    </source>
</evidence>
<dbReference type="STRING" id="479433.Caci_8477"/>
<dbReference type="EMBL" id="CP001700">
    <property type="protein sequence ID" value="ACU77300.1"/>
    <property type="molecule type" value="Genomic_DNA"/>
</dbReference>
<evidence type="ECO:0000313" key="3">
    <source>
        <dbReference type="EMBL" id="ACU77300.1"/>
    </source>
</evidence>
<name>C7PYH8_CATAD</name>
<sequence length="375" mass="36191">MAHDDDIETERDTAPLPDTAALPDTEVQSSEAPPAPGVLSADPEPEPDGEYLEVPEAHRLRSGASGRSKGLIAAAAVGVLVVGGAVAATVGGGSGKGPDKSAAPTAGLVGQQISSSTDGVYASNPTGAASGSPWVWQTGQSTAKYPGATTGTASAPGAPKPTGSASGPGSKSSGPGMPQHSSSAPGVPSGSQPASSAGAPATAPSAPPPATVTLVAGPGCPGLPGSGGYSAVGSGASSGWGSNGSGGWSGDGCSGSMQSMPMTGDSSNGPNRALWLFGSGTAGFASCVVSVYVPWDGKATDTGGTAAAYQVAEGTADTTVATFTVNQNTTHGQWATLGTVKVGGDSVKLRLLDHGVDYPAGWRYGVAAAKLQCTA</sequence>
<feature type="compositionally biased region" description="Low complexity" evidence="1">
    <location>
        <begin position="146"/>
        <end position="204"/>
    </location>
</feature>
<feature type="compositionally biased region" description="Gly residues" evidence="1">
    <location>
        <begin position="236"/>
        <end position="253"/>
    </location>
</feature>
<dbReference type="RefSeq" id="WP_015797025.1">
    <property type="nucleotide sequence ID" value="NC_013131.1"/>
</dbReference>
<feature type="region of interest" description="Disordered" evidence="1">
    <location>
        <begin position="118"/>
        <end position="212"/>
    </location>
</feature>
<accession>C7PYH8</accession>
<evidence type="ECO:0000256" key="2">
    <source>
        <dbReference type="SAM" id="Phobius"/>
    </source>
</evidence>
<keyword evidence="2" id="KW-0472">Membrane</keyword>
<dbReference type="OrthoDB" id="3432217at2"/>
<dbReference type="AlphaFoldDB" id="C7PYH8"/>
<keyword evidence="2" id="KW-0812">Transmembrane</keyword>
<gene>
    <name evidence="3" type="ordered locus">Caci_8477</name>
</gene>
<organism evidence="3 4">
    <name type="scientific">Catenulispora acidiphila (strain DSM 44928 / JCM 14897 / NBRC 102108 / NRRL B-24433 / ID139908)</name>
    <dbReference type="NCBI Taxonomy" id="479433"/>
    <lineage>
        <taxon>Bacteria</taxon>
        <taxon>Bacillati</taxon>
        <taxon>Actinomycetota</taxon>
        <taxon>Actinomycetes</taxon>
        <taxon>Catenulisporales</taxon>
        <taxon>Catenulisporaceae</taxon>
        <taxon>Catenulispora</taxon>
    </lineage>
</organism>